<evidence type="ECO:0000313" key="6">
    <source>
        <dbReference type="Proteomes" id="UP000198935"/>
    </source>
</evidence>
<sequence length="258" mass="29320">MTINFHDTKNKESYSKREIDPLWTITVSSFIPLTSIRQAADIGCGGGLYTKLLAEMGIPSVTGIDSSEVMIAEAMEQSKAFPGVNYQLGSADGTDLTDNELDLVFGRALIHHLPRLEAFFLEARRILKSGGVLLLQDRTPEDCFIEGSREHIRGYFFFLLPKLAAIEKSRRFPTEAVIKQMGKAGFHSIETITFWETRQTYAEKQQLLRDLLQRKGRSILHELSDNELDELVHRIDQLLPSGPVVEKDRWTLWKGIKR</sequence>
<evidence type="ECO:0000313" key="5">
    <source>
        <dbReference type="EMBL" id="SDZ11445.1"/>
    </source>
</evidence>
<dbReference type="InterPro" id="IPR051052">
    <property type="entry name" value="Diverse_substrate_MTase"/>
</dbReference>
<dbReference type="EMBL" id="FNPI01000006">
    <property type="protein sequence ID" value="SDZ11445.1"/>
    <property type="molecule type" value="Genomic_DNA"/>
</dbReference>
<keyword evidence="2 5" id="KW-0489">Methyltransferase</keyword>
<dbReference type="CDD" id="cd02440">
    <property type="entry name" value="AdoMet_MTases"/>
    <property type="match status" value="1"/>
</dbReference>
<dbReference type="OrthoDB" id="9791837at2"/>
<organism evidence="5 6">
    <name type="scientific">Evansella caseinilytica</name>
    <dbReference type="NCBI Taxonomy" id="1503961"/>
    <lineage>
        <taxon>Bacteria</taxon>
        <taxon>Bacillati</taxon>
        <taxon>Bacillota</taxon>
        <taxon>Bacilli</taxon>
        <taxon>Bacillales</taxon>
        <taxon>Bacillaceae</taxon>
        <taxon>Evansella</taxon>
    </lineage>
</organism>
<keyword evidence="6" id="KW-1185">Reference proteome</keyword>
<dbReference type="Proteomes" id="UP000198935">
    <property type="component" value="Unassembled WGS sequence"/>
</dbReference>
<proteinExistence type="inferred from homology"/>
<evidence type="ECO:0000259" key="4">
    <source>
        <dbReference type="Pfam" id="PF08241"/>
    </source>
</evidence>
<dbReference type="Pfam" id="PF08241">
    <property type="entry name" value="Methyltransf_11"/>
    <property type="match status" value="1"/>
</dbReference>
<evidence type="ECO:0000256" key="1">
    <source>
        <dbReference type="ARBA" id="ARBA00008361"/>
    </source>
</evidence>
<feature type="domain" description="Methyltransferase type 11" evidence="4">
    <location>
        <begin position="41"/>
        <end position="134"/>
    </location>
</feature>
<dbReference type="GO" id="GO:0008757">
    <property type="term" value="F:S-adenosylmethionine-dependent methyltransferase activity"/>
    <property type="evidence" value="ECO:0007669"/>
    <property type="project" value="InterPro"/>
</dbReference>
<dbReference type="PANTHER" id="PTHR44942">
    <property type="entry name" value="METHYLTRANSF_11 DOMAIN-CONTAINING PROTEIN"/>
    <property type="match status" value="1"/>
</dbReference>
<keyword evidence="3 5" id="KW-0808">Transferase</keyword>
<name>A0A1H3QEK0_9BACI</name>
<dbReference type="SUPFAM" id="SSF53335">
    <property type="entry name" value="S-adenosyl-L-methionine-dependent methyltransferases"/>
    <property type="match status" value="1"/>
</dbReference>
<protein>
    <submittedName>
        <fullName evidence="5">Methyltransferase domain-containing protein</fullName>
    </submittedName>
</protein>
<comment type="similarity">
    <text evidence="1">Belongs to the methyltransferase superfamily.</text>
</comment>
<dbReference type="GO" id="GO:0032259">
    <property type="term" value="P:methylation"/>
    <property type="evidence" value="ECO:0007669"/>
    <property type="project" value="UniProtKB-KW"/>
</dbReference>
<evidence type="ECO:0000256" key="3">
    <source>
        <dbReference type="ARBA" id="ARBA00022679"/>
    </source>
</evidence>
<dbReference type="PANTHER" id="PTHR44942:SF4">
    <property type="entry name" value="METHYLTRANSFERASE TYPE 11 DOMAIN-CONTAINING PROTEIN"/>
    <property type="match status" value="1"/>
</dbReference>
<evidence type="ECO:0000256" key="2">
    <source>
        <dbReference type="ARBA" id="ARBA00022603"/>
    </source>
</evidence>
<dbReference type="AlphaFoldDB" id="A0A1H3QEK0"/>
<dbReference type="InterPro" id="IPR029063">
    <property type="entry name" value="SAM-dependent_MTases_sf"/>
</dbReference>
<dbReference type="STRING" id="1503961.SAMN05421736_106129"/>
<dbReference type="Gene3D" id="3.40.50.150">
    <property type="entry name" value="Vaccinia Virus protein VP39"/>
    <property type="match status" value="1"/>
</dbReference>
<reference evidence="6" key="1">
    <citation type="submission" date="2016-10" db="EMBL/GenBank/DDBJ databases">
        <authorList>
            <person name="Varghese N."/>
            <person name="Submissions S."/>
        </authorList>
    </citation>
    <scope>NUCLEOTIDE SEQUENCE [LARGE SCALE GENOMIC DNA]</scope>
    <source>
        <strain evidence="6">SP</strain>
    </source>
</reference>
<dbReference type="InterPro" id="IPR013216">
    <property type="entry name" value="Methyltransf_11"/>
</dbReference>
<gene>
    <name evidence="5" type="ORF">SAMN05421736_106129</name>
</gene>
<accession>A0A1H3QEK0</accession>